<dbReference type="Proteomes" id="UP000770661">
    <property type="component" value="Unassembled WGS sequence"/>
</dbReference>
<accession>A0A8J4XX74</accession>
<feature type="region of interest" description="Disordered" evidence="1">
    <location>
        <begin position="142"/>
        <end position="181"/>
    </location>
</feature>
<keyword evidence="3" id="KW-1185">Reference proteome</keyword>
<feature type="compositionally biased region" description="Polar residues" evidence="1">
    <location>
        <begin position="142"/>
        <end position="158"/>
    </location>
</feature>
<gene>
    <name evidence="2" type="ORF">GWK47_015580</name>
</gene>
<sequence length="258" mass="28920">MFVSADVMFRFVYLRGHFQKQLRKVEKTPSGSGGTVTPKWEYFEACTFLTPVYSKVQTVDNVQPQPDLAEVIYEGTLEDLMDASEKEDKPFIGHILSSSLAITPAASQIASPQNTTKRTAQEALQEVEQTITCASSPIVTLHPTPSSNSCEASNTATKPSVPAIPTWTPKHQRKTAKTKDEMTHETLLETLKCVQSMMNAQEKLSRRSGSRHCTQSLMSFMKYVPDTHKHIKMECTEKIMSVVTECLKKYHSETQNQV</sequence>
<proteinExistence type="predicted"/>
<dbReference type="AlphaFoldDB" id="A0A8J4XX74"/>
<organism evidence="2 3">
    <name type="scientific">Chionoecetes opilio</name>
    <name type="common">Atlantic snow crab</name>
    <name type="synonym">Cancer opilio</name>
    <dbReference type="NCBI Taxonomy" id="41210"/>
    <lineage>
        <taxon>Eukaryota</taxon>
        <taxon>Metazoa</taxon>
        <taxon>Ecdysozoa</taxon>
        <taxon>Arthropoda</taxon>
        <taxon>Crustacea</taxon>
        <taxon>Multicrustacea</taxon>
        <taxon>Malacostraca</taxon>
        <taxon>Eumalacostraca</taxon>
        <taxon>Eucarida</taxon>
        <taxon>Decapoda</taxon>
        <taxon>Pleocyemata</taxon>
        <taxon>Brachyura</taxon>
        <taxon>Eubrachyura</taxon>
        <taxon>Majoidea</taxon>
        <taxon>Majidae</taxon>
        <taxon>Chionoecetes</taxon>
    </lineage>
</organism>
<evidence type="ECO:0000256" key="1">
    <source>
        <dbReference type="SAM" id="MobiDB-lite"/>
    </source>
</evidence>
<dbReference type="EMBL" id="JACEEZ010021156">
    <property type="protein sequence ID" value="KAG0713729.1"/>
    <property type="molecule type" value="Genomic_DNA"/>
</dbReference>
<evidence type="ECO:0000313" key="3">
    <source>
        <dbReference type="Proteomes" id="UP000770661"/>
    </source>
</evidence>
<reference evidence="2" key="1">
    <citation type="submission" date="2020-07" db="EMBL/GenBank/DDBJ databases">
        <title>The High-quality genome of the commercially important snow crab, Chionoecetes opilio.</title>
        <authorList>
            <person name="Jeong J.-H."/>
            <person name="Ryu S."/>
        </authorList>
    </citation>
    <scope>NUCLEOTIDE SEQUENCE</scope>
    <source>
        <strain evidence="2">MADBK_172401_WGS</strain>
        <tissue evidence="2">Digestive gland</tissue>
    </source>
</reference>
<evidence type="ECO:0000313" key="2">
    <source>
        <dbReference type="EMBL" id="KAG0713729.1"/>
    </source>
</evidence>
<evidence type="ECO:0008006" key="4">
    <source>
        <dbReference type="Google" id="ProtNLM"/>
    </source>
</evidence>
<name>A0A8J4XX74_CHIOP</name>
<comment type="caution">
    <text evidence="2">The sequence shown here is derived from an EMBL/GenBank/DDBJ whole genome shotgun (WGS) entry which is preliminary data.</text>
</comment>
<dbReference type="OrthoDB" id="6352741at2759"/>
<protein>
    <recommendedName>
        <fullName evidence="4">MADF domain-containing protein</fullName>
    </recommendedName>
</protein>